<name>A0ABW5RS02_9BACI</name>
<accession>A0ABW5RS02</accession>
<dbReference type="EMBL" id="JBHUMF010000030">
    <property type="protein sequence ID" value="MFD2681488.1"/>
    <property type="molecule type" value="Genomic_DNA"/>
</dbReference>
<organism evidence="1 2">
    <name type="scientific">Bacillus seohaeanensis</name>
    <dbReference type="NCBI Taxonomy" id="284580"/>
    <lineage>
        <taxon>Bacteria</taxon>
        <taxon>Bacillati</taxon>
        <taxon>Bacillota</taxon>
        <taxon>Bacilli</taxon>
        <taxon>Bacillales</taxon>
        <taxon>Bacillaceae</taxon>
        <taxon>Bacillus</taxon>
    </lineage>
</organism>
<proteinExistence type="predicted"/>
<gene>
    <name evidence="1" type="ORF">ACFSUL_12100</name>
</gene>
<evidence type="ECO:0000313" key="1">
    <source>
        <dbReference type="EMBL" id="MFD2681488.1"/>
    </source>
</evidence>
<comment type="caution">
    <text evidence="1">The sequence shown here is derived from an EMBL/GenBank/DDBJ whole genome shotgun (WGS) entry which is preliminary data.</text>
</comment>
<sequence length="84" mass="9590">MRKVTVHFHNDDVDTQEQAYLFGGNILLSIYGDTLYFRLVTVGLRQQTDFHVRDYKVLELPGSGVSVEKLDSISLVDYVRLAVN</sequence>
<reference evidence="2" key="1">
    <citation type="journal article" date="2019" name="Int. J. Syst. Evol. Microbiol.">
        <title>The Global Catalogue of Microorganisms (GCM) 10K type strain sequencing project: providing services to taxonomists for standard genome sequencing and annotation.</title>
        <authorList>
            <consortium name="The Broad Institute Genomics Platform"/>
            <consortium name="The Broad Institute Genome Sequencing Center for Infectious Disease"/>
            <person name="Wu L."/>
            <person name="Ma J."/>
        </authorList>
    </citation>
    <scope>NUCLEOTIDE SEQUENCE [LARGE SCALE GENOMIC DNA]</scope>
    <source>
        <strain evidence="2">KCTC 3913</strain>
    </source>
</reference>
<evidence type="ECO:0000313" key="2">
    <source>
        <dbReference type="Proteomes" id="UP001597506"/>
    </source>
</evidence>
<dbReference type="RefSeq" id="WP_377935747.1">
    <property type="nucleotide sequence ID" value="NZ_JBHUMF010000030.1"/>
</dbReference>
<protein>
    <submittedName>
        <fullName evidence="1">Uncharacterized protein</fullName>
    </submittedName>
</protein>
<keyword evidence="2" id="KW-1185">Reference proteome</keyword>
<dbReference type="Proteomes" id="UP001597506">
    <property type="component" value="Unassembled WGS sequence"/>
</dbReference>